<accession>A0ABS0B8J1</accession>
<dbReference type="EMBL" id="JADLZT010000004">
    <property type="protein sequence ID" value="MBF6023961.1"/>
    <property type="molecule type" value="Genomic_DNA"/>
</dbReference>
<reference evidence="1 2" key="1">
    <citation type="submission" date="2020-11" db="EMBL/GenBank/DDBJ databases">
        <title>Draft Genome Sequence and Secondary Metabolite Biosynthetic Potential of the Lysobacter niastensis Type strain DSM 18481.</title>
        <authorList>
            <person name="Turrini P."/>
            <person name="Artuso I."/>
            <person name="Tescari M."/>
            <person name="Lugli G.A."/>
            <person name="Frangipani E."/>
            <person name="Ventura M."/>
            <person name="Visca P."/>
        </authorList>
    </citation>
    <scope>NUCLEOTIDE SEQUENCE [LARGE SCALE GENOMIC DNA]</scope>
    <source>
        <strain evidence="1 2">DSM 18481</strain>
    </source>
</reference>
<evidence type="ECO:0000313" key="2">
    <source>
        <dbReference type="Proteomes" id="UP001429984"/>
    </source>
</evidence>
<sequence length="129" mass="13883">MKAWRRSTAALIALAVAGALAVAVLPDWRWHLSPEKIESRLLEATPIGSSEDQVLAHLQAQGLKPAPLWRGAVAPNTAYPPSTVAGGSFTHTVVGEYSLIFTTSVEAFYIFGVDQRLVEIAVRKTTDAL</sequence>
<organism evidence="1 2">
    <name type="scientific">Lysobacter niastensis</name>
    <dbReference type="NCBI Taxonomy" id="380629"/>
    <lineage>
        <taxon>Bacteria</taxon>
        <taxon>Pseudomonadati</taxon>
        <taxon>Pseudomonadota</taxon>
        <taxon>Gammaproteobacteria</taxon>
        <taxon>Lysobacterales</taxon>
        <taxon>Lysobacteraceae</taxon>
        <taxon>Lysobacter</taxon>
    </lineage>
</organism>
<evidence type="ECO:0000313" key="1">
    <source>
        <dbReference type="EMBL" id="MBF6023961.1"/>
    </source>
</evidence>
<name>A0ABS0B8J1_9GAMM</name>
<protein>
    <submittedName>
        <fullName evidence="1">Uncharacterized protein</fullName>
    </submittedName>
</protein>
<dbReference type="RefSeq" id="WP_194930570.1">
    <property type="nucleotide sequence ID" value="NZ_JADLZT010000004.1"/>
</dbReference>
<proteinExistence type="predicted"/>
<gene>
    <name evidence="1" type="ORF">IU514_07960</name>
</gene>
<dbReference type="Proteomes" id="UP001429984">
    <property type="component" value="Unassembled WGS sequence"/>
</dbReference>
<keyword evidence="2" id="KW-1185">Reference proteome</keyword>
<comment type="caution">
    <text evidence="1">The sequence shown here is derived from an EMBL/GenBank/DDBJ whole genome shotgun (WGS) entry which is preliminary data.</text>
</comment>